<evidence type="ECO:0000313" key="3">
    <source>
        <dbReference type="Proteomes" id="UP000077868"/>
    </source>
</evidence>
<dbReference type="PATRIC" id="fig|1300347.3.peg.1129"/>
<evidence type="ECO:0000259" key="1">
    <source>
        <dbReference type="Pfam" id="PF00117"/>
    </source>
</evidence>
<dbReference type="InterPro" id="IPR044992">
    <property type="entry name" value="ChyE-like"/>
</dbReference>
<accession>A0A1A9GIQ2</accession>
<protein>
    <submittedName>
        <fullName evidence="2">GMP synthase [glutamine-hydrolyzing]</fullName>
        <ecNumber evidence="2">6.3.5.2</ecNumber>
    </submittedName>
</protein>
<dbReference type="InterPro" id="IPR029062">
    <property type="entry name" value="Class_I_gatase-like"/>
</dbReference>
<dbReference type="GO" id="GO:0005829">
    <property type="term" value="C:cytosol"/>
    <property type="evidence" value="ECO:0007669"/>
    <property type="project" value="TreeGrafter"/>
</dbReference>
<reference evidence="2 3" key="1">
    <citation type="submission" date="2016-03" db="EMBL/GenBank/DDBJ databases">
        <title>Complete genome sequence of a soil Actinobacterium, Nocardioides dokdonensis FR1436.</title>
        <authorList>
            <person name="Kwon S.-K."/>
            <person name="Kim K."/>
            <person name="Kim J.F."/>
        </authorList>
    </citation>
    <scope>NUCLEOTIDE SEQUENCE [LARGE SCALE GENOMIC DNA]</scope>
    <source>
        <strain evidence="2 3">FR1436</strain>
    </source>
</reference>
<proteinExistence type="predicted"/>
<dbReference type="NCBIfam" id="NF005743">
    <property type="entry name" value="PRK07567.1"/>
    <property type="match status" value="1"/>
</dbReference>
<feature type="domain" description="Glutamine amidotransferase" evidence="1">
    <location>
        <begin position="50"/>
        <end position="193"/>
    </location>
</feature>
<dbReference type="AlphaFoldDB" id="A0A1A9GIQ2"/>
<dbReference type="STRING" id="1300347.I601_1128"/>
<gene>
    <name evidence="2" type="primary">guaA_2</name>
    <name evidence="2" type="ORF">I601_1128</name>
</gene>
<dbReference type="Proteomes" id="UP000077868">
    <property type="component" value="Chromosome"/>
</dbReference>
<dbReference type="EC" id="6.3.5.2" evidence="2"/>
<dbReference type="KEGG" id="ndk:I601_1128"/>
<dbReference type="Gene3D" id="3.40.50.880">
    <property type="match status" value="1"/>
</dbReference>
<dbReference type="GO" id="GO:0003922">
    <property type="term" value="F:GMP synthase (glutamine-hydrolyzing) activity"/>
    <property type="evidence" value="ECO:0007669"/>
    <property type="project" value="UniProtKB-EC"/>
</dbReference>
<keyword evidence="3" id="KW-1185">Reference proteome</keyword>
<dbReference type="PANTHER" id="PTHR42695">
    <property type="entry name" value="GLUTAMINE AMIDOTRANSFERASE YLR126C-RELATED"/>
    <property type="match status" value="1"/>
</dbReference>
<dbReference type="EMBL" id="CP015079">
    <property type="protein sequence ID" value="ANH37570.1"/>
    <property type="molecule type" value="Genomic_DNA"/>
</dbReference>
<organism evidence="2 3">
    <name type="scientific">Nocardioides dokdonensis FR1436</name>
    <dbReference type="NCBI Taxonomy" id="1300347"/>
    <lineage>
        <taxon>Bacteria</taxon>
        <taxon>Bacillati</taxon>
        <taxon>Actinomycetota</taxon>
        <taxon>Actinomycetes</taxon>
        <taxon>Propionibacteriales</taxon>
        <taxon>Nocardioidaceae</taxon>
        <taxon>Nocardioides</taxon>
    </lineage>
</organism>
<dbReference type="SUPFAM" id="SSF52317">
    <property type="entry name" value="Class I glutamine amidotransferase-like"/>
    <property type="match status" value="1"/>
</dbReference>
<dbReference type="PROSITE" id="PS51273">
    <property type="entry name" value="GATASE_TYPE_1"/>
    <property type="match status" value="1"/>
</dbReference>
<dbReference type="CDD" id="cd01741">
    <property type="entry name" value="GATase1_1"/>
    <property type="match status" value="1"/>
</dbReference>
<evidence type="ECO:0000313" key="2">
    <source>
        <dbReference type="EMBL" id="ANH37570.1"/>
    </source>
</evidence>
<name>A0A1A9GIQ2_9ACTN</name>
<dbReference type="RefSeq" id="WP_068107256.1">
    <property type="nucleotide sequence ID" value="NZ_CP015079.1"/>
</dbReference>
<dbReference type="PANTHER" id="PTHR42695:SF5">
    <property type="entry name" value="GLUTAMINE AMIDOTRANSFERASE YLR126C-RELATED"/>
    <property type="match status" value="1"/>
</dbReference>
<dbReference type="OrthoDB" id="5196541at2"/>
<dbReference type="Pfam" id="PF00117">
    <property type="entry name" value="GATase"/>
    <property type="match status" value="1"/>
</dbReference>
<dbReference type="InterPro" id="IPR017926">
    <property type="entry name" value="GATASE"/>
</dbReference>
<keyword evidence="2" id="KW-0436">Ligase</keyword>
<sequence>MLPFLFLGTRAEDEAADGEYHAVLRCAGLDERDVRRVRLERGALGEVDLADWSGVVLGGSPFNLSDPPEAKSDVQRRVEAELRALALRVVAADSPFLGACYGIGTLGSLRGGLVDRTYGEPVGALDVALTGAGLDDPLLGVLPARFDAFVGHKEAVARLPEGAVLLAGSATCPVQAFRLGRHVYATQFHPELDAEGLVRRLTIYRDHGYVAPGGLEDALAGARAADVTAPPRLLARFVELYAR</sequence>